<dbReference type="PANTHER" id="PTHR48111">
    <property type="entry name" value="REGULATOR OF RPOS"/>
    <property type="match status" value="1"/>
</dbReference>
<proteinExistence type="predicted"/>
<comment type="subcellular location">
    <subcellularLocation>
        <location evidence="1">Cytoplasm</location>
    </subcellularLocation>
</comment>
<dbReference type="FunFam" id="1.10.10.10:FF:000005">
    <property type="entry name" value="Two-component system response regulator"/>
    <property type="match status" value="1"/>
</dbReference>
<dbReference type="SMART" id="SM00862">
    <property type="entry name" value="Trans_reg_C"/>
    <property type="match status" value="1"/>
</dbReference>
<evidence type="ECO:0000259" key="10">
    <source>
        <dbReference type="PROSITE" id="PS50110"/>
    </source>
</evidence>
<evidence type="ECO:0000256" key="2">
    <source>
        <dbReference type="ARBA" id="ARBA00022490"/>
    </source>
</evidence>
<dbReference type="GO" id="GO:0000976">
    <property type="term" value="F:transcription cis-regulatory region binding"/>
    <property type="evidence" value="ECO:0007669"/>
    <property type="project" value="TreeGrafter"/>
</dbReference>
<evidence type="ECO:0000313" key="12">
    <source>
        <dbReference type="EMBL" id="RDE73331.1"/>
    </source>
</evidence>
<dbReference type="GO" id="GO:0006355">
    <property type="term" value="P:regulation of DNA-templated transcription"/>
    <property type="evidence" value="ECO:0007669"/>
    <property type="project" value="InterPro"/>
</dbReference>
<feature type="domain" description="Response regulatory" evidence="10">
    <location>
        <begin position="2"/>
        <end position="116"/>
    </location>
</feature>
<feature type="modified residue" description="4-aspartylphosphate" evidence="8">
    <location>
        <position position="51"/>
    </location>
</feature>
<dbReference type="Proteomes" id="UP000253872">
    <property type="component" value="Unassembled WGS sequence"/>
</dbReference>
<dbReference type="InterPro" id="IPR001867">
    <property type="entry name" value="OmpR/PhoB-type_DNA-bd"/>
</dbReference>
<keyword evidence="2" id="KW-0963">Cytoplasm</keyword>
<feature type="DNA-binding region" description="OmpR/PhoB-type" evidence="9">
    <location>
        <begin position="124"/>
        <end position="218"/>
    </location>
</feature>
<feature type="domain" description="OmpR/PhoB-type" evidence="11">
    <location>
        <begin position="124"/>
        <end position="218"/>
    </location>
</feature>
<evidence type="ECO:0000256" key="7">
    <source>
        <dbReference type="ARBA" id="ARBA00023163"/>
    </source>
</evidence>
<keyword evidence="4" id="KW-0902">Two-component regulatory system</keyword>
<dbReference type="SUPFAM" id="SSF52172">
    <property type="entry name" value="CheY-like"/>
    <property type="match status" value="1"/>
</dbReference>
<gene>
    <name evidence="12" type="ORF">DPV93_04385</name>
</gene>
<evidence type="ECO:0000256" key="3">
    <source>
        <dbReference type="ARBA" id="ARBA00022553"/>
    </source>
</evidence>
<dbReference type="GO" id="GO:0032993">
    <property type="term" value="C:protein-DNA complex"/>
    <property type="evidence" value="ECO:0007669"/>
    <property type="project" value="TreeGrafter"/>
</dbReference>
<dbReference type="PROSITE" id="PS50110">
    <property type="entry name" value="RESPONSE_REGULATORY"/>
    <property type="match status" value="1"/>
</dbReference>
<evidence type="ECO:0000313" key="13">
    <source>
        <dbReference type="Proteomes" id="UP000253872"/>
    </source>
</evidence>
<evidence type="ECO:0000256" key="6">
    <source>
        <dbReference type="ARBA" id="ARBA00023125"/>
    </source>
</evidence>
<organism evidence="12 13">
    <name type="scientific">Haemophilus sputorum</name>
    <dbReference type="NCBI Taxonomy" id="1078480"/>
    <lineage>
        <taxon>Bacteria</taxon>
        <taxon>Pseudomonadati</taxon>
        <taxon>Pseudomonadota</taxon>
        <taxon>Gammaproteobacteria</taxon>
        <taxon>Pasteurellales</taxon>
        <taxon>Pasteurellaceae</taxon>
        <taxon>Haemophilus</taxon>
    </lineage>
</organism>
<dbReference type="SMART" id="SM00448">
    <property type="entry name" value="REC"/>
    <property type="match status" value="1"/>
</dbReference>
<evidence type="ECO:0000256" key="5">
    <source>
        <dbReference type="ARBA" id="ARBA00023015"/>
    </source>
</evidence>
<dbReference type="STRING" id="1035839.GCA_000238795_00499"/>
<protein>
    <submittedName>
        <fullName evidence="12">Response regulator</fullName>
    </submittedName>
</protein>
<keyword evidence="3 8" id="KW-0597">Phosphoprotein</keyword>
<dbReference type="InterPro" id="IPR039420">
    <property type="entry name" value="WalR-like"/>
</dbReference>
<dbReference type="Pfam" id="PF00486">
    <property type="entry name" value="Trans_reg_C"/>
    <property type="match status" value="1"/>
</dbReference>
<dbReference type="PROSITE" id="PS51755">
    <property type="entry name" value="OMPR_PHOB"/>
    <property type="match status" value="1"/>
</dbReference>
<reference evidence="12 13" key="1">
    <citation type="submission" date="2018-05" db="EMBL/GenBank/DDBJ databases">
        <title>Draft Genome Sequences for a Diverse set of 7 Haemophilus Species.</title>
        <authorList>
            <person name="Nichols M."/>
            <person name="Topaz N."/>
            <person name="Wang X."/>
            <person name="Wang X."/>
            <person name="Boxrud D."/>
        </authorList>
    </citation>
    <scope>NUCLEOTIDE SEQUENCE [LARGE SCALE GENOMIC DNA]</scope>
    <source>
        <strain evidence="12 13">C2002001239</strain>
    </source>
</reference>
<dbReference type="Gene3D" id="3.40.50.2300">
    <property type="match status" value="1"/>
</dbReference>
<comment type="caution">
    <text evidence="12">The sequence shown here is derived from an EMBL/GenBank/DDBJ whole genome shotgun (WGS) entry which is preliminary data.</text>
</comment>
<dbReference type="GO" id="GO:0000156">
    <property type="term" value="F:phosphorelay response regulator activity"/>
    <property type="evidence" value="ECO:0007669"/>
    <property type="project" value="TreeGrafter"/>
</dbReference>
<dbReference type="RefSeq" id="WP_111402508.1">
    <property type="nucleotide sequence ID" value="NZ_QEPN01000002.1"/>
</dbReference>
<dbReference type="InterPro" id="IPR001789">
    <property type="entry name" value="Sig_transdc_resp-reg_receiver"/>
</dbReference>
<accession>A0A369YF17</accession>
<dbReference type="EMBL" id="QEPN01000002">
    <property type="protein sequence ID" value="RDE73331.1"/>
    <property type="molecule type" value="Genomic_DNA"/>
</dbReference>
<dbReference type="Pfam" id="PF00072">
    <property type="entry name" value="Response_reg"/>
    <property type="match status" value="1"/>
</dbReference>
<keyword evidence="5" id="KW-0805">Transcription regulation</keyword>
<dbReference type="GO" id="GO:0005829">
    <property type="term" value="C:cytosol"/>
    <property type="evidence" value="ECO:0007669"/>
    <property type="project" value="TreeGrafter"/>
</dbReference>
<keyword evidence="7" id="KW-0804">Transcription</keyword>
<evidence type="ECO:0000256" key="4">
    <source>
        <dbReference type="ARBA" id="ARBA00023012"/>
    </source>
</evidence>
<keyword evidence="6 9" id="KW-0238">DNA-binding</keyword>
<dbReference type="CDD" id="cd00383">
    <property type="entry name" value="trans_reg_C"/>
    <property type="match status" value="1"/>
</dbReference>
<dbReference type="Gene3D" id="6.10.250.690">
    <property type="match status" value="1"/>
</dbReference>
<dbReference type="AlphaFoldDB" id="A0A369YF17"/>
<name>A0A369YF17_9PAST</name>
<dbReference type="InterPro" id="IPR036388">
    <property type="entry name" value="WH-like_DNA-bd_sf"/>
</dbReference>
<dbReference type="FunFam" id="3.40.50.2300:FF:000002">
    <property type="entry name" value="DNA-binding response regulator PhoP"/>
    <property type="match status" value="1"/>
</dbReference>
<evidence type="ECO:0000259" key="11">
    <source>
        <dbReference type="PROSITE" id="PS51755"/>
    </source>
</evidence>
<dbReference type="InterPro" id="IPR011006">
    <property type="entry name" value="CheY-like_superfamily"/>
</dbReference>
<sequence length="221" mass="25197">MRVLLIEDDKLIGEGLKLGLTKQQFVVDWFEDGKQGFEALFTTDYDAVVLDLTLPKMDGMDVLKKWRKENQDTPVLILTARDTLDERISGFQAGADDYLCKPFALMEVVVRLQALVRRRYQQSSTNLTIGGLVIDQNAHTVMLNNQPISLTAKEFKLLELFANNQTRVLSRTMIEEKLYSWDSELSSNALEVYIHNLRKKLGKSWIKTVHGIGYKLGNGDE</sequence>
<dbReference type="CDD" id="cd17624">
    <property type="entry name" value="REC_OmpR_PmrA-like"/>
    <property type="match status" value="1"/>
</dbReference>
<dbReference type="Gene3D" id="1.10.10.10">
    <property type="entry name" value="Winged helix-like DNA-binding domain superfamily/Winged helix DNA-binding domain"/>
    <property type="match status" value="1"/>
</dbReference>
<evidence type="ECO:0000256" key="9">
    <source>
        <dbReference type="PROSITE-ProRule" id="PRU01091"/>
    </source>
</evidence>
<dbReference type="PANTHER" id="PTHR48111:SF35">
    <property type="entry name" value="TRANSCRIPTIONAL REGULATORY PROTEIN QSEB"/>
    <property type="match status" value="1"/>
</dbReference>
<evidence type="ECO:0000256" key="1">
    <source>
        <dbReference type="ARBA" id="ARBA00004496"/>
    </source>
</evidence>
<evidence type="ECO:0000256" key="8">
    <source>
        <dbReference type="PROSITE-ProRule" id="PRU00169"/>
    </source>
</evidence>